<dbReference type="Pfam" id="PF25225">
    <property type="entry name" value="DUF7843"/>
    <property type="match status" value="1"/>
</dbReference>
<evidence type="ECO:0000259" key="3">
    <source>
        <dbReference type="Pfam" id="PF25222"/>
    </source>
</evidence>
<evidence type="ECO:0000256" key="1">
    <source>
        <dbReference type="SAM" id="SignalP"/>
    </source>
</evidence>
<name>A0A3N9U1N2_9VIBR</name>
<organism evidence="6 7">
    <name type="scientific">Vibrio viridaestus</name>
    <dbReference type="NCBI Taxonomy" id="2487322"/>
    <lineage>
        <taxon>Bacteria</taxon>
        <taxon>Pseudomonadati</taxon>
        <taxon>Pseudomonadota</taxon>
        <taxon>Gammaproteobacteria</taxon>
        <taxon>Vibrionales</taxon>
        <taxon>Vibrionaceae</taxon>
        <taxon>Vibrio</taxon>
    </lineage>
</organism>
<protein>
    <submittedName>
        <fullName evidence="6">DUF4105 domain-containing protein</fullName>
    </submittedName>
</protein>
<evidence type="ECO:0000259" key="5">
    <source>
        <dbReference type="Pfam" id="PF25225"/>
    </source>
</evidence>
<dbReference type="InterPro" id="IPR057165">
    <property type="entry name" value="DUF7843"/>
</dbReference>
<dbReference type="Pfam" id="PF25224">
    <property type="entry name" value="DUF7842"/>
    <property type="match status" value="1"/>
</dbReference>
<evidence type="ECO:0000313" key="7">
    <source>
        <dbReference type="Proteomes" id="UP000281112"/>
    </source>
</evidence>
<keyword evidence="1" id="KW-0732">Signal</keyword>
<gene>
    <name evidence="6" type="ORF">EES38_09185</name>
</gene>
<evidence type="ECO:0000259" key="4">
    <source>
        <dbReference type="Pfam" id="PF25224"/>
    </source>
</evidence>
<reference evidence="6 7" key="1">
    <citation type="submission" date="2018-11" db="EMBL/GenBank/DDBJ databases">
        <title>Vibrio LJC006 sp. nov., isolated from seawater during the bloom of the enteromorpha.</title>
        <authorList>
            <person name="Liang J."/>
        </authorList>
    </citation>
    <scope>NUCLEOTIDE SEQUENCE [LARGE SCALE GENOMIC DNA]</scope>
    <source>
        <strain evidence="6 7">LJC006</strain>
    </source>
</reference>
<comment type="caution">
    <text evidence="6">The sequence shown here is derived from an EMBL/GenBank/DDBJ whole genome shotgun (WGS) entry which is preliminary data.</text>
</comment>
<feature type="domain" description="DUF7843" evidence="5">
    <location>
        <begin position="32"/>
        <end position="107"/>
    </location>
</feature>
<evidence type="ECO:0000313" key="6">
    <source>
        <dbReference type="EMBL" id="RQW63412.1"/>
    </source>
</evidence>
<proteinExistence type="predicted"/>
<dbReference type="InterPro" id="IPR025178">
    <property type="entry name" value="Lnb_N"/>
</dbReference>
<feature type="domain" description="Lnb N-terminal periplasmic" evidence="2">
    <location>
        <begin position="123"/>
        <end position="292"/>
    </location>
</feature>
<feature type="domain" description="DUF7842" evidence="4">
    <location>
        <begin position="301"/>
        <end position="385"/>
    </location>
</feature>
<keyword evidence="7" id="KW-1185">Reference proteome</keyword>
<evidence type="ECO:0000259" key="2">
    <source>
        <dbReference type="Pfam" id="PF13387"/>
    </source>
</evidence>
<dbReference type="RefSeq" id="WP_124936876.1">
    <property type="nucleotide sequence ID" value="NZ_RJVQ01000003.1"/>
</dbReference>
<feature type="signal peptide" evidence="1">
    <location>
        <begin position="1"/>
        <end position="23"/>
    </location>
</feature>
<feature type="chain" id="PRO_5018195831" evidence="1">
    <location>
        <begin position="24"/>
        <end position="617"/>
    </location>
</feature>
<dbReference type="EMBL" id="RJVQ01000003">
    <property type="protein sequence ID" value="RQW63412.1"/>
    <property type="molecule type" value="Genomic_DNA"/>
</dbReference>
<dbReference type="OrthoDB" id="9759948at2"/>
<feature type="domain" description="DUF7840" evidence="3">
    <location>
        <begin position="397"/>
        <end position="616"/>
    </location>
</feature>
<dbReference type="InterPro" id="IPR057162">
    <property type="entry name" value="DUF7840"/>
</dbReference>
<dbReference type="Proteomes" id="UP000281112">
    <property type="component" value="Unassembled WGS sequence"/>
</dbReference>
<dbReference type="InterPro" id="IPR057164">
    <property type="entry name" value="DUF7842"/>
</dbReference>
<dbReference type="AlphaFoldDB" id="A0A3N9U1N2"/>
<accession>A0A3N9U1N2</accession>
<dbReference type="Pfam" id="PF13387">
    <property type="entry name" value="Lnb_N"/>
    <property type="match status" value="1"/>
</dbReference>
<sequence>MTLSRILSISFLCCSFFSPSAFSGQQSLDVPTLSHNAYWLKLGHYLKGSISNYESTVDSSTFFLSHQGKHDPQQELTATIKALYAGSPDEVQKARCTFPARYTWLERKMGHKAPELNCPDLIKWQNAIEPDKLTLVFPTAFMNNPSSMFGHTLVRIDAKNQNKNNELVAFAINFAAEPNTSDNAALYALKGLVGSYPGRFTVMPYYKKVREYNDIESRDIWEYPLNFTNEEVNRILLHLWELEQAEFDYFFLDENCSYQLLALLQLGNQDLDLVSDFPITAVPSDTVKTLVKNGLTNKPDYRAAFGTRLLHESDVVDKRIYQATKRLKEDGIFPTPAEYTSSEQAAILEFAYEWLNFELYDQGLERDLTAKRLTKILIARSRVDASSPFPPVAKPKTSPDQGHGSARVGIARNTFSEKTNNTSIEWRPSYHDLFDAQEGFIPGAQISFLDTKLSINDRGNTAVDHFYFMDAMALAPSNRVFDSLAWGVKLGFDRPDASNEGRWFLNGGTGKAWGSADSLHLYWLVEAEVNQGDLTENDFAYGLGAKSGLLYSLNEKHRLGIEAEWLSLFNDKADNHSSIDATWNWSTSTNTALRTKVGYSKWHEEEMSAKVTAYFYY</sequence>
<dbReference type="Pfam" id="PF25222">
    <property type="entry name" value="DUF7840"/>
    <property type="match status" value="1"/>
</dbReference>